<name>A0A139ICB7_9PEZI</name>
<dbReference type="Proteomes" id="UP000073492">
    <property type="component" value="Unassembled WGS sequence"/>
</dbReference>
<protein>
    <submittedName>
        <fullName evidence="2">Uncharacterized protein</fullName>
    </submittedName>
</protein>
<evidence type="ECO:0000313" key="3">
    <source>
        <dbReference type="Proteomes" id="UP000073492"/>
    </source>
</evidence>
<organism evidence="2 3">
    <name type="scientific">Pseudocercospora musae</name>
    <dbReference type="NCBI Taxonomy" id="113226"/>
    <lineage>
        <taxon>Eukaryota</taxon>
        <taxon>Fungi</taxon>
        <taxon>Dikarya</taxon>
        <taxon>Ascomycota</taxon>
        <taxon>Pezizomycotina</taxon>
        <taxon>Dothideomycetes</taxon>
        <taxon>Dothideomycetidae</taxon>
        <taxon>Mycosphaerellales</taxon>
        <taxon>Mycosphaerellaceae</taxon>
        <taxon>Pseudocercospora</taxon>
    </lineage>
</organism>
<keyword evidence="1" id="KW-1133">Transmembrane helix</keyword>
<keyword evidence="1" id="KW-0472">Membrane</keyword>
<feature type="transmembrane region" description="Helical" evidence="1">
    <location>
        <begin position="53"/>
        <end position="72"/>
    </location>
</feature>
<dbReference type="EMBL" id="LFZO01000155">
    <property type="protein sequence ID" value="KXT12341.1"/>
    <property type="molecule type" value="Genomic_DNA"/>
</dbReference>
<keyword evidence="1" id="KW-0812">Transmembrane</keyword>
<evidence type="ECO:0000256" key="1">
    <source>
        <dbReference type="SAM" id="Phobius"/>
    </source>
</evidence>
<evidence type="ECO:0000313" key="2">
    <source>
        <dbReference type="EMBL" id="KXT12339.1"/>
    </source>
</evidence>
<sequence length="131" mass="14638">MIRLSILGWLAVLLVLVLFGNDDRILQLSDRKPEVQSESLDLRLQSFVLRTQILHFLVFQLVSGAIGFVTLARRSSVDGKLELLDGLLHFHYLRVTLSCGHSILVDVCFGADSLSLISVTKCRERLFVVSG</sequence>
<comment type="caution">
    <text evidence="2">The sequence shown here is derived from an EMBL/GenBank/DDBJ whole genome shotgun (WGS) entry which is preliminary data.</text>
</comment>
<dbReference type="EMBL" id="LFZO01000155">
    <property type="protein sequence ID" value="KXT12339.1"/>
    <property type="molecule type" value="Genomic_DNA"/>
</dbReference>
<gene>
    <name evidence="2" type="ORF">AC579_7630</name>
</gene>
<reference evidence="2 3" key="1">
    <citation type="submission" date="2015-07" db="EMBL/GenBank/DDBJ databases">
        <title>Comparative genomics of the Sigatoka disease complex on banana suggests a link between parallel evolutionary changes in Pseudocercospora fijiensis and Pseudocercospora eumusae and increased virulence on the banana host.</title>
        <authorList>
            <person name="Chang T.-C."/>
            <person name="Salvucci A."/>
            <person name="Crous P.W."/>
            <person name="Stergiopoulos I."/>
        </authorList>
    </citation>
    <scope>NUCLEOTIDE SEQUENCE [LARGE SCALE GENOMIC DNA]</scope>
    <source>
        <strain evidence="2 3">CBS 116634</strain>
    </source>
</reference>
<keyword evidence="3" id="KW-1185">Reference proteome</keyword>
<dbReference type="AlphaFoldDB" id="A0A139ICB7"/>
<proteinExistence type="predicted"/>
<accession>A0A139ICB7</accession>
<dbReference type="OrthoDB" id="3176171at2759"/>